<proteinExistence type="predicted"/>
<feature type="domain" description="Glycosyl transferase family 1" evidence="1">
    <location>
        <begin position="230"/>
        <end position="375"/>
    </location>
</feature>
<dbReference type="Proteomes" id="UP000018896">
    <property type="component" value="Unassembled WGS sequence"/>
</dbReference>
<name>W4QV25_HALA3</name>
<dbReference type="InterPro" id="IPR001296">
    <property type="entry name" value="Glyco_trans_1"/>
</dbReference>
<dbReference type="PANTHER" id="PTHR12526">
    <property type="entry name" value="GLYCOSYLTRANSFERASE"/>
    <property type="match status" value="1"/>
</dbReference>
<dbReference type="CDD" id="cd03811">
    <property type="entry name" value="GT4_GT28_WabH-like"/>
    <property type="match status" value="1"/>
</dbReference>
<organism evidence="2 3">
    <name type="scientific">Halalkalibacter akibai (strain ATCC 43226 / DSM 21942 / CIP 109018 / JCM 9157 / 1139)</name>
    <name type="common">Bacillus akibai</name>
    <dbReference type="NCBI Taxonomy" id="1236973"/>
    <lineage>
        <taxon>Bacteria</taxon>
        <taxon>Bacillati</taxon>
        <taxon>Bacillota</taxon>
        <taxon>Bacilli</taxon>
        <taxon>Bacillales</taxon>
        <taxon>Bacillaceae</taxon>
        <taxon>Halalkalibacter</taxon>
    </lineage>
</organism>
<gene>
    <name evidence="2" type="ORF">JCM9157_3072</name>
</gene>
<protein>
    <submittedName>
        <fullName evidence="2">Probable galactosyl transferase</fullName>
    </submittedName>
</protein>
<dbReference type="eggNOG" id="COG0438">
    <property type="taxonomic scope" value="Bacteria"/>
</dbReference>
<dbReference type="Gene3D" id="3.40.50.2000">
    <property type="entry name" value="Glycogen Phosphorylase B"/>
    <property type="match status" value="2"/>
</dbReference>
<dbReference type="Pfam" id="PF00534">
    <property type="entry name" value="Glycos_transf_1"/>
    <property type="match status" value="1"/>
</dbReference>
<evidence type="ECO:0000259" key="1">
    <source>
        <dbReference type="Pfam" id="PF00534"/>
    </source>
</evidence>
<dbReference type="AlphaFoldDB" id="W4QV25"/>
<sequence>MKKKIIFMLINMNIGGTEKALLNMISELPQEKYDVTIFMLEKSGGLLNDIPKDVNVEFMEGYEDIKDLLSNPPHLIAWHALKKREFLKAFNLIVLHLIYKITNNRSLFFKYLLKNQQSLKDNYDVAVAYAGPMDVITYFVLNKIKAQKKIQWIHFDINKVGFNQAFASKIYTKFDKVYVVSSEGKKLLADKLPKLTHKIDTFYNVISKKNVLALSALGKGFEDGFDGVRILTVGRLSLEKGQDLTIPILARLKRNGYKVRWYCIGEGSARTEYQQLIKEYNLEEDFILLGSKQNPYPYMKQCDIYVQPSRHEGYCITLAEARCFNNPIISTNFTGASEQITHGKTGLIVKENYDLYSNVEQLIINKNLESKIRRNLALDIVDSKKEVYKLYKLIENKN</sequence>
<dbReference type="STRING" id="1236973.JCM9157_3072"/>
<dbReference type="EMBL" id="BAUV01000025">
    <property type="protein sequence ID" value="GAE35931.1"/>
    <property type="molecule type" value="Genomic_DNA"/>
</dbReference>
<comment type="caution">
    <text evidence="2">The sequence shown here is derived from an EMBL/GenBank/DDBJ whole genome shotgun (WGS) entry which is preliminary data.</text>
</comment>
<dbReference type="OrthoDB" id="9813638at2"/>
<evidence type="ECO:0000313" key="2">
    <source>
        <dbReference type="EMBL" id="GAE35931.1"/>
    </source>
</evidence>
<accession>W4QV25</accession>
<dbReference type="GO" id="GO:0016757">
    <property type="term" value="F:glycosyltransferase activity"/>
    <property type="evidence" value="ECO:0007669"/>
    <property type="project" value="InterPro"/>
</dbReference>
<reference evidence="2 3" key="1">
    <citation type="journal article" date="2014" name="Genome Announc.">
        <title>Draft Genome Sequences of Three Alkaliphilic Bacillus Strains, Bacillus wakoensis JCM 9140T, Bacillus akibai JCM 9157T, and Bacillus hemicellulosilyticus JCM 9152T.</title>
        <authorList>
            <person name="Yuki M."/>
            <person name="Oshima K."/>
            <person name="Suda W."/>
            <person name="Oshida Y."/>
            <person name="Kitamura K."/>
            <person name="Iida T."/>
            <person name="Hattori M."/>
            <person name="Ohkuma M."/>
        </authorList>
    </citation>
    <scope>NUCLEOTIDE SEQUENCE [LARGE SCALE GENOMIC DNA]</scope>
    <source>
        <strain evidence="2 3">JCM 9157</strain>
    </source>
</reference>
<keyword evidence="2" id="KW-0808">Transferase</keyword>
<dbReference type="PANTHER" id="PTHR12526:SF630">
    <property type="entry name" value="GLYCOSYLTRANSFERASE"/>
    <property type="match status" value="1"/>
</dbReference>
<evidence type="ECO:0000313" key="3">
    <source>
        <dbReference type="Proteomes" id="UP000018896"/>
    </source>
</evidence>
<keyword evidence="3" id="KW-1185">Reference proteome</keyword>
<dbReference type="RefSeq" id="WP_035665573.1">
    <property type="nucleotide sequence ID" value="NZ_BAUV01000025.1"/>
</dbReference>
<dbReference type="SUPFAM" id="SSF53756">
    <property type="entry name" value="UDP-Glycosyltransferase/glycogen phosphorylase"/>
    <property type="match status" value="1"/>
</dbReference>